<name>A0A1R4JPQ1_9MICO</name>
<proteinExistence type="predicted"/>
<accession>A0A1R4JPQ1</accession>
<evidence type="ECO:0000313" key="1">
    <source>
        <dbReference type="EMBL" id="SJN34251.1"/>
    </source>
</evidence>
<evidence type="ECO:0000313" key="2">
    <source>
        <dbReference type="Proteomes" id="UP000196778"/>
    </source>
</evidence>
<reference evidence="2" key="1">
    <citation type="submission" date="2017-02" db="EMBL/GenBank/DDBJ databases">
        <authorList>
            <person name="Dridi B."/>
        </authorList>
    </citation>
    <scope>NUCLEOTIDE SEQUENCE [LARGE SCALE GENOMIC DNA]</scope>
    <source>
        <strain evidence="2">EB411</strain>
    </source>
</reference>
<dbReference type="Proteomes" id="UP000196778">
    <property type="component" value="Unassembled WGS sequence"/>
</dbReference>
<dbReference type="AlphaFoldDB" id="A0A1R4JPQ1"/>
<keyword evidence="2" id="KW-1185">Reference proteome</keyword>
<protein>
    <submittedName>
        <fullName evidence="1">Uncharacterized protein</fullName>
    </submittedName>
</protein>
<dbReference type="EMBL" id="FUKR01000050">
    <property type="protein sequence ID" value="SJN34251.1"/>
    <property type="molecule type" value="Genomic_DNA"/>
</dbReference>
<sequence length="47" mass="5371">MRVEVTVAPSGIREITVEADNYEAAKELAEAQIPDGWRPLQWMVERD</sequence>
<gene>
    <name evidence="1" type="ORF">FM119_08870</name>
</gene>
<organism evidence="1 2">
    <name type="scientific">Mycetocola reblochoni REB411</name>
    <dbReference type="NCBI Taxonomy" id="1255698"/>
    <lineage>
        <taxon>Bacteria</taxon>
        <taxon>Bacillati</taxon>
        <taxon>Actinomycetota</taxon>
        <taxon>Actinomycetes</taxon>
        <taxon>Micrococcales</taxon>
        <taxon>Microbacteriaceae</taxon>
        <taxon>Mycetocola</taxon>
    </lineage>
</organism>
<dbReference type="RefSeq" id="WP_179205278.1">
    <property type="nucleotide sequence ID" value="NZ_FUKR01000050.1"/>
</dbReference>